<keyword evidence="6 9" id="KW-0812">Transmembrane</keyword>
<feature type="transmembrane region" description="Helical" evidence="9">
    <location>
        <begin position="57"/>
        <end position="77"/>
    </location>
</feature>
<dbReference type="PANTHER" id="PTHR10050:SF46">
    <property type="entry name" value="PROTEIN O-MANNOSYL-TRANSFERASE 2"/>
    <property type="match status" value="1"/>
</dbReference>
<evidence type="ECO:0000313" key="11">
    <source>
        <dbReference type="EMBL" id="CAG8740568.1"/>
    </source>
</evidence>
<comment type="pathway">
    <text evidence="2">Protein modification; protein glycosylation.</text>
</comment>
<dbReference type="GO" id="GO:0004169">
    <property type="term" value="F:dolichyl-phosphate-mannose-protein mannosyltransferase activity"/>
    <property type="evidence" value="ECO:0007669"/>
    <property type="project" value="TreeGrafter"/>
</dbReference>
<dbReference type="EMBL" id="CAJVPQ010014780">
    <property type="protein sequence ID" value="CAG8740568.1"/>
    <property type="molecule type" value="Genomic_DNA"/>
</dbReference>
<proteinExistence type="inferred from homology"/>
<evidence type="ECO:0000256" key="1">
    <source>
        <dbReference type="ARBA" id="ARBA00004127"/>
    </source>
</evidence>
<dbReference type="Proteomes" id="UP000789570">
    <property type="component" value="Unassembled WGS sequence"/>
</dbReference>
<dbReference type="Pfam" id="PF02366">
    <property type="entry name" value="PMT"/>
    <property type="match status" value="1"/>
</dbReference>
<evidence type="ECO:0000256" key="6">
    <source>
        <dbReference type="ARBA" id="ARBA00022692"/>
    </source>
</evidence>
<comment type="similarity">
    <text evidence="3">Belongs to the glycosyltransferase 39 family.</text>
</comment>
<comment type="caution">
    <text evidence="11">The sequence shown here is derived from an EMBL/GenBank/DDBJ whole genome shotgun (WGS) entry which is preliminary data.</text>
</comment>
<dbReference type="AlphaFoldDB" id="A0A9N9IL78"/>
<dbReference type="InterPro" id="IPR003342">
    <property type="entry name" value="ArnT-like_N"/>
</dbReference>
<evidence type="ECO:0000256" key="3">
    <source>
        <dbReference type="ARBA" id="ARBA00007222"/>
    </source>
</evidence>
<reference evidence="11" key="1">
    <citation type="submission" date="2021-06" db="EMBL/GenBank/DDBJ databases">
        <authorList>
            <person name="Kallberg Y."/>
            <person name="Tangrot J."/>
            <person name="Rosling A."/>
        </authorList>
    </citation>
    <scope>NUCLEOTIDE SEQUENCE</scope>
    <source>
        <strain evidence="11">UK204</strain>
    </source>
</reference>
<dbReference type="GO" id="GO:0016020">
    <property type="term" value="C:membrane"/>
    <property type="evidence" value="ECO:0007669"/>
    <property type="project" value="InterPro"/>
</dbReference>
<dbReference type="GO" id="GO:0005783">
    <property type="term" value="C:endoplasmic reticulum"/>
    <property type="evidence" value="ECO:0007669"/>
    <property type="project" value="TreeGrafter"/>
</dbReference>
<evidence type="ECO:0000256" key="7">
    <source>
        <dbReference type="ARBA" id="ARBA00022989"/>
    </source>
</evidence>
<dbReference type="InterPro" id="IPR027005">
    <property type="entry name" value="PMT-like"/>
</dbReference>
<keyword evidence="12" id="KW-1185">Reference proteome</keyword>
<comment type="subcellular location">
    <subcellularLocation>
        <location evidence="1">Endomembrane system</location>
        <topology evidence="1">Multi-pass membrane protein</topology>
    </subcellularLocation>
</comment>
<evidence type="ECO:0000313" key="12">
    <source>
        <dbReference type="Proteomes" id="UP000789570"/>
    </source>
</evidence>
<dbReference type="PANTHER" id="PTHR10050">
    <property type="entry name" value="DOLICHYL-PHOSPHATE-MANNOSE--PROTEIN MANNOSYLTRANSFERASE"/>
    <property type="match status" value="1"/>
</dbReference>
<dbReference type="OrthoDB" id="292747at2759"/>
<accession>A0A9N9IL78</accession>
<feature type="domain" description="ArnT-like N-terminal" evidence="10">
    <location>
        <begin position="65"/>
        <end position="124"/>
    </location>
</feature>
<keyword evidence="4" id="KW-0328">Glycosyltransferase</keyword>
<evidence type="ECO:0000256" key="8">
    <source>
        <dbReference type="ARBA" id="ARBA00023136"/>
    </source>
</evidence>
<gene>
    <name evidence="11" type="ORF">FCALED_LOCUS15587</name>
</gene>
<evidence type="ECO:0000256" key="2">
    <source>
        <dbReference type="ARBA" id="ARBA00004922"/>
    </source>
</evidence>
<evidence type="ECO:0000256" key="4">
    <source>
        <dbReference type="ARBA" id="ARBA00022676"/>
    </source>
</evidence>
<feature type="non-terminal residue" evidence="11">
    <location>
        <position position="1"/>
    </location>
</feature>
<evidence type="ECO:0000256" key="5">
    <source>
        <dbReference type="ARBA" id="ARBA00022679"/>
    </source>
</evidence>
<keyword evidence="5" id="KW-0808">Transferase</keyword>
<organism evidence="11 12">
    <name type="scientific">Funneliformis caledonium</name>
    <dbReference type="NCBI Taxonomy" id="1117310"/>
    <lineage>
        <taxon>Eukaryota</taxon>
        <taxon>Fungi</taxon>
        <taxon>Fungi incertae sedis</taxon>
        <taxon>Mucoromycota</taxon>
        <taxon>Glomeromycotina</taxon>
        <taxon>Glomeromycetes</taxon>
        <taxon>Glomerales</taxon>
        <taxon>Glomeraceae</taxon>
        <taxon>Funneliformis</taxon>
    </lineage>
</organism>
<evidence type="ECO:0000256" key="9">
    <source>
        <dbReference type="SAM" id="Phobius"/>
    </source>
</evidence>
<name>A0A9N9IL78_9GLOM</name>
<evidence type="ECO:0000259" key="10">
    <source>
        <dbReference type="Pfam" id="PF02366"/>
    </source>
</evidence>
<keyword evidence="7 9" id="KW-1133">Transmembrane helix</keyword>
<sequence length="124" mass="14540">MDNLRRRHITSFQNGVLEPIVFDDKRKSMKSILLSSIKLQKTIAPVLSTIRNFYNKYYNTIHPLCFTFLSFLTRFYLISLSDVVMWDESHFGKFASHYLNREFYFDVHPPLGKMIVALAGWLAG</sequence>
<protein>
    <submittedName>
        <fullName evidence="11">1173_t:CDS:1</fullName>
    </submittedName>
</protein>
<keyword evidence="8 9" id="KW-0472">Membrane</keyword>